<reference evidence="1 2" key="1">
    <citation type="journal article" date="2016" name="Mol. Biol. Evol.">
        <title>Comparative Genomics of Early-Diverging Mushroom-Forming Fungi Provides Insights into the Origins of Lignocellulose Decay Capabilities.</title>
        <authorList>
            <person name="Nagy L.G."/>
            <person name="Riley R."/>
            <person name="Tritt A."/>
            <person name="Adam C."/>
            <person name="Daum C."/>
            <person name="Floudas D."/>
            <person name="Sun H."/>
            <person name="Yadav J.S."/>
            <person name="Pangilinan J."/>
            <person name="Larsson K.H."/>
            <person name="Matsuura K."/>
            <person name="Barry K."/>
            <person name="Labutti K."/>
            <person name="Kuo R."/>
            <person name="Ohm R.A."/>
            <person name="Bhattacharya S.S."/>
            <person name="Shirouzu T."/>
            <person name="Yoshinaga Y."/>
            <person name="Martin F.M."/>
            <person name="Grigoriev I.V."/>
            <person name="Hibbett D.S."/>
        </authorList>
    </citation>
    <scope>NUCLEOTIDE SEQUENCE [LARGE SCALE GENOMIC DNA]</scope>
    <source>
        <strain evidence="1 2">HHB9708</strain>
    </source>
</reference>
<dbReference type="Proteomes" id="UP000076722">
    <property type="component" value="Unassembled WGS sequence"/>
</dbReference>
<dbReference type="Gene3D" id="3.30.70.330">
    <property type="match status" value="1"/>
</dbReference>
<protein>
    <submittedName>
        <fullName evidence="1">Uncharacterized protein</fullName>
    </submittedName>
</protein>
<accession>A0A164VKT5</accession>
<dbReference type="PANTHER" id="PTHR23204">
    <property type="entry name" value="CLEAVAGE AND POLYADENYLATION SPECIFIC FACTOR"/>
    <property type="match status" value="1"/>
</dbReference>
<dbReference type="AlphaFoldDB" id="A0A164VKT5"/>
<dbReference type="InterPro" id="IPR034772">
    <property type="entry name" value="CPSF6/7"/>
</dbReference>
<evidence type="ECO:0000313" key="1">
    <source>
        <dbReference type="EMBL" id="KZS94244.1"/>
    </source>
</evidence>
<keyword evidence="2" id="KW-1185">Reference proteome</keyword>
<proteinExistence type="predicted"/>
<dbReference type="InterPro" id="IPR012677">
    <property type="entry name" value="Nucleotide-bd_a/b_plait_sf"/>
</dbReference>
<dbReference type="GO" id="GO:0006397">
    <property type="term" value="P:mRNA processing"/>
    <property type="evidence" value="ECO:0007669"/>
    <property type="project" value="UniProtKB-KW"/>
</dbReference>
<dbReference type="OrthoDB" id="10065185at2759"/>
<organism evidence="1 2">
    <name type="scientific">Sistotremastrum niveocremeum HHB9708</name>
    <dbReference type="NCBI Taxonomy" id="1314777"/>
    <lineage>
        <taxon>Eukaryota</taxon>
        <taxon>Fungi</taxon>
        <taxon>Dikarya</taxon>
        <taxon>Basidiomycota</taxon>
        <taxon>Agaricomycotina</taxon>
        <taxon>Agaricomycetes</taxon>
        <taxon>Sistotremastrales</taxon>
        <taxon>Sistotremastraceae</taxon>
        <taxon>Sertulicium</taxon>
        <taxon>Sertulicium niveocremeum</taxon>
    </lineage>
</organism>
<evidence type="ECO:0000313" key="2">
    <source>
        <dbReference type="Proteomes" id="UP000076722"/>
    </source>
</evidence>
<gene>
    <name evidence="1" type="ORF">SISNIDRAFT_453975</name>
</gene>
<name>A0A164VKT5_9AGAM</name>
<sequence length="97" mass="10992">MGSDALYVGDLQWVRSVTLHMLYFCHLNVYKWTTDEDLRQTAQSIGVNIELKDITFSEHKVNGKSKGYVSTAFEDCICIIFVGSHISNAIRIKLPPL</sequence>
<dbReference type="STRING" id="1314777.A0A164VKT5"/>
<dbReference type="GO" id="GO:0005634">
    <property type="term" value="C:nucleus"/>
    <property type="evidence" value="ECO:0007669"/>
    <property type="project" value="UniProtKB-SubCell"/>
</dbReference>
<dbReference type="EMBL" id="KV419405">
    <property type="protein sequence ID" value="KZS94244.1"/>
    <property type="molecule type" value="Genomic_DNA"/>
</dbReference>